<organism evidence="2 3">
    <name type="scientific">Morus notabilis</name>
    <dbReference type="NCBI Taxonomy" id="981085"/>
    <lineage>
        <taxon>Eukaryota</taxon>
        <taxon>Viridiplantae</taxon>
        <taxon>Streptophyta</taxon>
        <taxon>Embryophyta</taxon>
        <taxon>Tracheophyta</taxon>
        <taxon>Spermatophyta</taxon>
        <taxon>Magnoliopsida</taxon>
        <taxon>eudicotyledons</taxon>
        <taxon>Gunneridae</taxon>
        <taxon>Pentapetalae</taxon>
        <taxon>rosids</taxon>
        <taxon>fabids</taxon>
        <taxon>Rosales</taxon>
        <taxon>Moraceae</taxon>
        <taxon>Moreae</taxon>
        <taxon>Morus</taxon>
    </lineage>
</organism>
<proteinExistence type="predicted"/>
<name>W9QC32_9ROSA</name>
<protein>
    <submittedName>
        <fullName evidence="2">Uncharacterized protein</fullName>
    </submittedName>
</protein>
<dbReference type="Proteomes" id="UP000030645">
    <property type="component" value="Unassembled WGS sequence"/>
</dbReference>
<sequence>MEFKFRAVDDRPPPSPSPSSSEFSYAFQPLRMPGQVIHPMLHGLSGFLMGDIGPNSGVRRNPNDVRKLIVRELEKQRLSEEMILEEIARRRELEAVVRQEIVLLERAMAMRRMAMGALSFEDGFPTAMRIAPFAFSPRSAAFDQFPLAPLPEYIDPVVKPPSEPDKNKLIVLGQTRVHRSTGDRVVQHYRSTGSVHTGRSVSLQSGQPHRSTGFFVIRSTGGISCAREVHGNQSKNLQIRSQI</sequence>
<feature type="region of interest" description="Disordered" evidence="1">
    <location>
        <begin position="1"/>
        <end position="22"/>
    </location>
</feature>
<keyword evidence="3" id="KW-1185">Reference proteome</keyword>
<evidence type="ECO:0000313" key="3">
    <source>
        <dbReference type="Proteomes" id="UP000030645"/>
    </source>
</evidence>
<accession>W9QC32</accession>
<feature type="compositionally biased region" description="Basic and acidic residues" evidence="1">
    <location>
        <begin position="1"/>
        <end position="12"/>
    </location>
</feature>
<evidence type="ECO:0000313" key="2">
    <source>
        <dbReference type="EMBL" id="EXB24585.1"/>
    </source>
</evidence>
<evidence type="ECO:0000256" key="1">
    <source>
        <dbReference type="SAM" id="MobiDB-lite"/>
    </source>
</evidence>
<gene>
    <name evidence="2" type="ORF">L484_004175</name>
</gene>
<reference evidence="3" key="1">
    <citation type="submission" date="2013-01" db="EMBL/GenBank/DDBJ databases">
        <title>Draft Genome Sequence of a Mulberry Tree, Morus notabilis C.K. Schneid.</title>
        <authorList>
            <person name="He N."/>
            <person name="Zhao S."/>
        </authorList>
    </citation>
    <scope>NUCLEOTIDE SEQUENCE</scope>
</reference>
<dbReference type="EMBL" id="KE343347">
    <property type="protein sequence ID" value="EXB24585.1"/>
    <property type="molecule type" value="Genomic_DNA"/>
</dbReference>
<dbReference type="AlphaFoldDB" id="W9QC32"/>